<sequence length="150" mass="17340">MNGLRRRLRNLTKVWTSKEPFVTKHVNVKKRTVKHLEETIGEYLHFLDLEKYFLRHKRYMKKKKLIEMDILKTCMTPGTVPHACNPSTLGCRGGRIMRSGVRDQPGQHGETPSPLKIQKISQAWWCAPVVPATREAEAGELLEPGRRKLQ</sequence>
<evidence type="ECO:0000313" key="1">
    <source>
        <dbReference type="Ensembl" id="ENSMFAP00000053139.1"/>
    </source>
</evidence>
<dbReference type="AlphaFoldDB" id="A0A7N9CPG6"/>
<name>A0A7N9CPG6_MACFA</name>
<accession>A0A7N9CPG6</accession>
<keyword evidence="2" id="KW-1185">Reference proteome</keyword>
<organism evidence="1 2">
    <name type="scientific">Macaca fascicularis</name>
    <name type="common">Crab-eating macaque</name>
    <name type="synonym">Cynomolgus monkey</name>
    <dbReference type="NCBI Taxonomy" id="9541"/>
    <lineage>
        <taxon>Eukaryota</taxon>
        <taxon>Metazoa</taxon>
        <taxon>Chordata</taxon>
        <taxon>Craniata</taxon>
        <taxon>Vertebrata</taxon>
        <taxon>Euteleostomi</taxon>
        <taxon>Mammalia</taxon>
        <taxon>Eutheria</taxon>
        <taxon>Euarchontoglires</taxon>
        <taxon>Primates</taxon>
        <taxon>Haplorrhini</taxon>
        <taxon>Catarrhini</taxon>
        <taxon>Cercopithecidae</taxon>
        <taxon>Cercopithecinae</taxon>
        <taxon>Macaca</taxon>
    </lineage>
</organism>
<dbReference type="Ensembl" id="ENSMFAT00000073500.1">
    <property type="protein sequence ID" value="ENSMFAP00000053139.1"/>
    <property type="gene ID" value="ENSMFAG00000064205.1"/>
</dbReference>
<dbReference type="Proteomes" id="UP000233100">
    <property type="component" value="Chromosome 3"/>
</dbReference>
<reference evidence="1 2" key="1">
    <citation type="submission" date="2013-03" db="EMBL/GenBank/DDBJ databases">
        <authorList>
            <person name="Warren W."/>
            <person name="Wilson R.K."/>
        </authorList>
    </citation>
    <scope>NUCLEOTIDE SEQUENCE</scope>
</reference>
<protein>
    <submittedName>
        <fullName evidence="1">Uncharacterized protein</fullName>
    </submittedName>
</protein>
<dbReference type="GeneTree" id="ENSGT01110000267475"/>
<proteinExistence type="predicted"/>
<reference evidence="1" key="2">
    <citation type="submission" date="2025-08" db="UniProtKB">
        <authorList>
            <consortium name="Ensembl"/>
        </authorList>
    </citation>
    <scope>IDENTIFICATION</scope>
</reference>
<reference evidence="1" key="3">
    <citation type="submission" date="2025-09" db="UniProtKB">
        <authorList>
            <consortium name="Ensembl"/>
        </authorList>
    </citation>
    <scope>IDENTIFICATION</scope>
</reference>
<evidence type="ECO:0000313" key="2">
    <source>
        <dbReference type="Proteomes" id="UP000233100"/>
    </source>
</evidence>